<dbReference type="EMBL" id="JACOOA010000014">
    <property type="protein sequence ID" value="MBC5585903.1"/>
    <property type="molecule type" value="Genomic_DNA"/>
</dbReference>
<keyword evidence="3 6" id="KW-0812">Transmembrane</keyword>
<evidence type="ECO:0000313" key="8">
    <source>
        <dbReference type="Proteomes" id="UP000622448"/>
    </source>
</evidence>
<feature type="transmembrane region" description="Helical" evidence="6">
    <location>
        <begin position="50"/>
        <end position="69"/>
    </location>
</feature>
<evidence type="ECO:0000313" key="7">
    <source>
        <dbReference type="EMBL" id="MBC5585903.1"/>
    </source>
</evidence>
<proteinExistence type="predicted"/>
<protein>
    <recommendedName>
        <fullName evidence="9">Polysaccharide biosynthesis protein</fullName>
    </recommendedName>
</protein>
<dbReference type="Proteomes" id="UP000622448">
    <property type="component" value="Unassembled WGS sequence"/>
</dbReference>
<evidence type="ECO:0000256" key="1">
    <source>
        <dbReference type="ARBA" id="ARBA00004651"/>
    </source>
</evidence>
<dbReference type="PANTHER" id="PTHR30250:SF11">
    <property type="entry name" value="O-ANTIGEN TRANSPORTER-RELATED"/>
    <property type="match status" value="1"/>
</dbReference>
<reference evidence="7 8" key="1">
    <citation type="submission" date="2020-08" db="EMBL/GenBank/DDBJ databases">
        <title>Genome public.</title>
        <authorList>
            <person name="Liu C."/>
            <person name="Sun Q."/>
        </authorList>
    </citation>
    <scope>NUCLEOTIDE SEQUENCE [LARGE SCALE GENOMIC DNA]</scope>
    <source>
        <strain evidence="7 8">NSJ-70</strain>
    </source>
</reference>
<evidence type="ECO:0000256" key="2">
    <source>
        <dbReference type="ARBA" id="ARBA00022475"/>
    </source>
</evidence>
<keyword evidence="2" id="KW-1003">Cell membrane</keyword>
<organism evidence="7 8">
    <name type="scientific">Eggerthella hominis</name>
    <dbReference type="NCBI Taxonomy" id="2763043"/>
    <lineage>
        <taxon>Bacteria</taxon>
        <taxon>Bacillati</taxon>
        <taxon>Actinomycetota</taxon>
        <taxon>Coriobacteriia</taxon>
        <taxon>Eggerthellales</taxon>
        <taxon>Eggerthellaceae</taxon>
        <taxon>Eggerthella</taxon>
    </lineage>
</organism>
<comment type="caution">
    <text evidence="7">The sequence shown here is derived from an EMBL/GenBank/DDBJ whole genome shotgun (WGS) entry which is preliminary data.</text>
</comment>
<evidence type="ECO:0000256" key="6">
    <source>
        <dbReference type="SAM" id="Phobius"/>
    </source>
</evidence>
<feature type="transmembrane region" description="Helical" evidence="6">
    <location>
        <begin position="155"/>
        <end position="171"/>
    </location>
</feature>
<feature type="transmembrane region" description="Helical" evidence="6">
    <location>
        <begin position="20"/>
        <end position="38"/>
    </location>
</feature>
<gene>
    <name evidence="7" type="ORF">H8S61_17095</name>
</gene>
<name>A0ABR7BWB2_9ACTN</name>
<comment type="subcellular location">
    <subcellularLocation>
        <location evidence="1">Cell membrane</location>
        <topology evidence="1">Multi-pass membrane protein</topology>
    </subcellularLocation>
</comment>
<keyword evidence="5 6" id="KW-0472">Membrane</keyword>
<feature type="transmembrane region" description="Helical" evidence="6">
    <location>
        <begin position="327"/>
        <end position="347"/>
    </location>
</feature>
<dbReference type="RefSeq" id="WP_186939839.1">
    <property type="nucleotide sequence ID" value="NZ_JACOOA010000014.1"/>
</dbReference>
<keyword evidence="8" id="KW-1185">Reference proteome</keyword>
<evidence type="ECO:0000256" key="3">
    <source>
        <dbReference type="ARBA" id="ARBA00022692"/>
    </source>
</evidence>
<feature type="transmembrane region" description="Helical" evidence="6">
    <location>
        <begin position="354"/>
        <end position="373"/>
    </location>
</feature>
<dbReference type="InterPro" id="IPR050833">
    <property type="entry name" value="Poly_Biosynth_Transport"/>
</dbReference>
<keyword evidence="4 6" id="KW-1133">Transmembrane helix</keyword>
<feature type="transmembrane region" description="Helical" evidence="6">
    <location>
        <begin position="292"/>
        <end position="315"/>
    </location>
</feature>
<feature type="transmembrane region" description="Helical" evidence="6">
    <location>
        <begin position="123"/>
        <end position="143"/>
    </location>
</feature>
<feature type="transmembrane region" description="Helical" evidence="6">
    <location>
        <begin position="379"/>
        <end position="405"/>
    </location>
</feature>
<sequence length="416" mass="45109">MLDFKNTTLRSFAKRALADYSLTFLSSVATIGVIQIFVYPYVARVLDNQAYGLFLTLMGVANSLMPAFGSTLRNTRIVMNEEYAIRNCPKSDFKRIACFVAPSVAVLSTTAMSMVYHMDAFNALIMAALLACGILKAYGLFVFRLPIDPRKNLKASLASCVGYLAGLPLVAFADLWFFPFLLAEALSLAYVLKESPIFEGSISASSLYPSALKMYSYLTITNLITYCSVYIDRILLYPLLGPIAVTTYYAASFVGKACTFLMSPLSTVLLSYISDGSHCLTVKRYDLLNGSILLGACIVGALLLAAAPLITTLLYPDLVSDAMPFIYIGNAASLLGVVNGVNMVIVLKAAPAQWQLIISIAKLALYVMAALFAGSAGNLTVLCVALLFSNIAIYLMTYFVGRFYLLTTTSRKTPKG</sequence>
<evidence type="ECO:0000256" key="4">
    <source>
        <dbReference type="ARBA" id="ARBA00022989"/>
    </source>
</evidence>
<feature type="transmembrane region" description="Helical" evidence="6">
    <location>
        <begin position="96"/>
        <end position="117"/>
    </location>
</feature>
<dbReference type="PANTHER" id="PTHR30250">
    <property type="entry name" value="PST FAMILY PREDICTED COLANIC ACID TRANSPORTER"/>
    <property type="match status" value="1"/>
</dbReference>
<evidence type="ECO:0008006" key="9">
    <source>
        <dbReference type="Google" id="ProtNLM"/>
    </source>
</evidence>
<evidence type="ECO:0000256" key="5">
    <source>
        <dbReference type="ARBA" id="ARBA00023136"/>
    </source>
</evidence>
<accession>A0ABR7BWB2</accession>